<dbReference type="AlphaFoldDB" id="A0AAU7JY33"/>
<dbReference type="Gene3D" id="1.20.120.450">
    <property type="entry name" value="dinb family like domain"/>
    <property type="match status" value="1"/>
</dbReference>
<dbReference type="Pfam" id="PF07398">
    <property type="entry name" value="MDMPI_C"/>
    <property type="match status" value="1"/>
</dbReference>
<dbReference type="GO" id="GO:0046872">
    <property type="term" value="F:metal ion binding"/>
    <property type="evidence" value="ECO:0007669"/>
    <property type="project" value="InterPro"/>
</dbReference>
<dbReference type="InterPro" id="IPR034660">
    <property type="entry name" value="DinB/YfiT-like"/>
</dbReference>
<dbReference type="InterPro" id="IPR024344">
    <property type="entry name" value="MDMPI_metal-binding"/>
</dbReference>
<evidence type="ECO:0000259" key="2">
    <source>
        <dbReference type="Pfam" id="PF11716"/>
    </source>
</evidence>
<organism evidence="3">
    <name type="scientific">Pedococcus sp. KACC 23699</name>
    <dbReference type="NCBI Taxonomy" id="3149228"/>
    <lineage>
        <taxon>Bacteria</taxon>
        <taxon>Bacillati</taxon>
        <taxon>Actinomycetota</taxon>
        <taxon>Actinomycetes</taxon>
        <taxon>Micrococcales</taxon>
        <taxon>Intrasporangiaceae</taxon>
        <taxon>Pedococcus</taxon>
    </lineage>
</organism>
<dbReference type="RefSeq" id="WP_406832861.1">
    <property type="nucleotide sequence ID" value="NZ_CP157483.1"/>
</dbReference>
<dbReference type="SUPFAM" id="SSF109854">
    <property type="entry name" value="DinB/YfiT-like putative metalloenzymes"/>
    <property type="match status" value="1"/>
</dbReference>
<protein>
    <submittedName>
        <fullName evidence="3">Maleylpyruvate isomerase N-terminal domain-containing protein</fullName>
    </submittedName>
</protein>
<feature type="domain" description="Mycothiol-dependent maleylpyruvate isomerase metal-binding" evidence="2">
    <location>
        <begin position="10"/>
        <end position="141"/>
    </location>
</feature>
<dbReference type="EMBL" id="CP157483">
    <property type="protein sequence ID" value="XBO45367.1"/>
    <property type="molecule type" value="Genomic_DNA"/>
</dbReference>
<dbReference type="InterPro" id="IPR017517">
    <property type="entry name" value="Maleyloyr_isom"/>
</dbReference>
<dbReference type="GO" id="GO:0005886">
    <property type="term" value="C:plasma membrane"/>
    <property type="evidence" value="ECO:0007669"/>
    <property type="project" value="TreeGrafter"/>
</dbReference>
<keyword evidence="3" id="KW-0413">Isomerase</keyword>
<proteinExistence type="predicted"/>
<dbReference type="InterPro" id="IPR010872">
    <property type="entry name" value="MDMPI_C-term_domain"/>
</dbReference>
<accession>A0AAU7JY33</accession>
<evidence type="ECO:0000259" key="1">
    <source>
        <dbReference type="Pfam" id="PF07398"/>
    </source>
</evidence>
<dbReference type="NCBIfam" id="TIGR03083">
    <property type="entry name" value="maleylpyruvate isomerase family mycothiol-dependent enzyme"/>
    <property type="match status" value="1"/>
</dbReference>
<sequence length="254" mass="27503">MTTLEFPDLLRLIDERSQAFRAAIAAAPDLDAQVPTCPDWTLRDLARHIGMGRFAWGATVAAGPDATGKATPEGAPEMPQDRDELVAWLAAASQSLLDALADVDPDRRCWAPWTDSQSPSTCRAVARHQVQEIAVHTYDAQLTIGAPEPLPDDVALDGVDEFLVTCVATTFPWPHEPAVLDYVVGDHAWRMQFDGEGAAIERWPSDEHAGADLVGRASASDLVLSFYARVPIDRLTLEGDAAVLDRLIAWDPGA</sequence>
<reference evidence="3" key="1">
    <citation type="submission" date="2024-05" db="EMBL/GenBank/DDBJ databases">
        <authorList>
            <person name="Kim S."/>
            <person name="Heo J."/>
            <person name="Choi H."/>
            <person name="Choi Y."/>
            <person name="Kwon S.-W."/>
            <person name="Kim Y."/>
        </authorList>
    </citation>
    <scope>NUCLEOTIDE SEQUENCE</scope>
    <source>
        <strain evidence="3">KACC 23699</strain>
    </source>
</reference>
<evidence type="ECO:0000313" key="3">
    <source>
        <dbReference type="EMBL" id="XBO45367.1"/>
    </source>
</evidence>
<dbReference type="Pfam" id="PF11716">
    <property type="entry name" value="MDMPI_N"/>
    <property type="match status" value="1"/>
</dbReference>
<dbReference type="PANTHER" id="PTHR40758">
    <property type="entry name" value="CONSERVED PROTEIN"/>
    <property type="match status" value="1"/>
</dbReference>
<gene>
    <name evidence="3" type="ORF">ABEG17_08560</name>
</gene>
<name>A0AAU7JY33_9MICO</name>
<dbReference type="GO" id="GO:0016853">
    <property type="term" value="F:isomerase activity"/>
    <property type="evidence" value="ECO:0007669"/>
    <property type="project" value="UniProtKB-KW"/>
</dbReference>
<feature type="domain" description="MDMPI C-terminal" evidence="1">
    <location>
        <begin position="153"/>
        <end position="246"/>
    </location>
</feature>
<dbReference type="PANTHER" id="PTHR40758:SF1">
    <property type="entry name" value="CONSERVED PROTEIN"/>
    <property type="match status" value="1"/>
</dbReference>